<keyword evidence="7" id="KW-0297">G-protein coupled receptor</keyword>
<dbReference type="FunFam" id="2.10.50.30:FF:000002">
    <property type="entry name" value="Vomeronasal 2 receptor, h1"/>
    <property type="match status" value="1"/>
</dbReference>
<feature type="transmembrane region" description="Helical" evidence="12">
    <location>
        <begin position="670"/>
        <end position="693"/>
    </location>
</feature>
<evidence type="ECO:0000256" key="11">
    <source>
        <dbReference type="ARBA" id="ARBA00023224"/>
    </source>
</evidence>
<evidence type="ECO:0000256" key="7">
    <source>
        <dbReference type="ARBA" id="ARBA00023040"/>
    </source>
</evidence>
<evidence type="ECO:0000313" key="15">
    <source>
        <dbReference type="Ensembl" id="ENSPREP00000020389.1"/>
    </source>
</evidence>
<dbReference type="GO" id="GO:0004930">
    <property type="term" value="F:G protein-coupled receptor activity"/>
    <property type="evidence" value="ECO:0007669"/>
    <property type="project" value="UniProtKB-KW"/>
</dbReference>
<feature type="transmembrane region" description="Helical" evidence="12">
    <location>
        <begin position="748"/>
        <end position="768"/>
    </location>
</feature>
<protein>
    <submittedName>
        <fullName evidence="15">Olfactory receptor C family, h1</fullName>
    </submittedName>
</protein>
<proteinExistence type="inferred from homology"/>
<dbReference type="AlphaFoldDB" id="A0A3P9PF14"/>
<dbReference type="PRINTS" id="PR01535">
    <property type="entry name" value="VOMERONASL2R"/>
</dbReference>
<evidence type="ECO:0000256" key="2">
    <source>
        <dbReference type="ARBA" id="ARBA00007242"/>
    </source>
</evidence>
<keyword evidence="9" id="KW-0675">Receptor</keyword>
<dbReference type="Gene3D" id="3.40.50.2300">
    <property type="match status" value="2"/>
</dbReference>
<feature type="transmembrane region" description="Helical" evidence="12">
    <location>
        <begin position="592"/>
        <end position="613"/>
    </location>
</feature>
<evidence type="ECO:0000256" key="3">
    <source>
        <dbReference type="ARBA" id="ARBA00022475"/>
    </source>
</evidence>
<dbReference type="GeneTree" id="ENSGT01050000244874"/>
<evidence type="ECO:0000256" key="6">
    <source>
        <dbReference type="ARBA" id="ARBA00022989"/>
    </source>
</evidence>
<evidence type="ECO:0000259" key="14">
    <source>
        <dbReference type="PROSITE" id="PS50259"/>
    </source>
</evidence>
<reference evidence="16" key="1">
    <citation type="submission" date="2013-11" db="EMBL/GenBank/DDBJ databases">
        <title>The genomic landscape of the Guanapo guppy.</title>
        <authorList>
            <person name="Kuenstner A."/>
            <person name="Dreyer C."/>
        </authorList>
    </citation>
    <scope>NUCLEOTIDE SEQUENCE</scope>
    <source>
        <strain evidence="16">Guanapo</strain>
    </source>
</reference>
<dbReference type="Proteomes" id="UP000242638">
    <property type="component" value="Unassembled WGS sequence"/>
</dbReference>
<keyword evidence="4 12" id="KW-0812">Transmembrane</keyword>
<keyword evidence="11" id="KW-0807">Transducer</keyword>
<dbReference type="PROSITE" id="PS50259">
    <property type="entry name" value="G_PROTEIN_RECEP_F3_4"/>
    <property type="match status" value="1"/>
</dbReference>
<evidence type="ECO:0000256" key="12">
    <source>
        <dbReference type="SAM" id="Phobius"/>
    </source>
</evidence>
<dbReference type="InterPro" id="IPR011500">
    <property type="entry name" value="GPCR_3_9-Cys_dom"/>
</dbReference>
<dbReference type="FunFam" id="3.40.50.2300:FF:000016">
    <property type="entry name" value="Taste 1 receptor member 2"/>
    <property type="match status" value="1"/>
</dbReference>
<dbReference type="Gene3D" id="2.10.50.30">
    <property type="entry name" value="GPCR, family 3, nine cysteines domain"/>
    <property type="match status" value="1"/>
</dbReference>
<accession>A0A3P9PF14</accession>
<dbReference type="SUPFAM" id="SSF53822">
    <property type="entry name" value="Periplasmic binding protein-like I"/>
    <property type="match status" value="1"/>
</dbReference>
<dbReference type="InterPro" id="IPR038550">
    <property type="entry name" value="GPCR_3_9-Cys_sf"/>
</dbReference>
<dbReference type="InterPro" id="IPR000337">
    <property type="entry name" value="GPCR_3"/>
</dbReference>
<dbReference type="InterPro" id="IPR000068">
    <property type="entry name" value="GPCR_3_Ca_sens_rcpt-rel"/>
</dbReference>
<evidence type="ECO:0000256" key="1">
    <source>
        <dbReference type="ARBA" id="ARBA00004651"/>
    </source>
</evidence>
<evidence type="ECO:0000313" key="16">
    <source>
        <dbReference type="Proteomes" id="UP000242638"/>
    </source>
</evidence>
<comment type="similarity">
    <text evidence="2">Belongs to the G-protein coupled receptor 3 family.</text>
</comment>
<keyword evidence="6 12" id="KW-1133">Transmembrane helix</keyword>
<feature type="chain" id="PRO_5018168286" evidence="13">
    <location>
        <begin position="21"/>
        <end position="823"/>
    </location>
</feature>
<dbReference type="Pfam" id="PF07562">
    <property type="entry name" value="NCD3G"/>
    <property type="match status" value="1"/>
</dbReference>
<dbReference type="GO" id="GO:0005886">
    <property type="term" value="C:plasma membrane"/>
    <property type="evidence" value="ECO:0007669"/>
    <property type="project" value="UniProtKB-SubCell"/>
</dbReference>
<dbReference type="CDD" id="cd15283">
    <property type="entry name" value="7tmC_V2R_pheromone"/>
    <property type="match status" value="1"/>
</dbReference>
<reference evidence="15" key="2">
    <citation type="submission" date="2025-08" db="UniProtKB">
        <authorList>
            <consortium name="Ensembl"/>
        </authorList>
    </citation>
    <scope>IDENTIFICATION</scope>
    <source>
        <strain evidence="15">Guanapo</strain>
    </source>
</reference>
<dbReference type="InterPro" id="IPR028082">
    <property type="entry name" value="Peripla_BP_I"/>
</dbReference>
<dbReference type="Pfam" id="PF00003">
    <property type="entry name" value="7tm_3"/>
    <property type="match status" value="1"/>
</dbReference>
<keyword evidence="10" id="KW-0325">Glycoprotein</keyword>
<dbReference type="InterPro" id="IPR017979">
    <property type="entry name" value="GPCR_3_CS"/>
</dbReference>
<feature type="transmembrane region" description="Helical" evidence="12">
    <location>
        <begin position="625"/>
        <end position="649"/>
    </location>
</feature>
<reference evidence="15" key="3">
    <citation type="submission" date="2025-09" db="UniProtKB">
        <authorList>
            <consortium name="Ensembl"/>
        </authorList>
    </citation>
    <scope>IDENTIFICATION</scope>
    <source>
        <strain evidence="15">Guanapo</strain>
    </source>
</reference>
<evidence type="ECO:0000256" key="10">
    <source>
        <dbReference type="ARBA" id="ARBA00023180"/>
    </source>
</evidence>
<dbReference type="PANTHER" id="PTHR24061:SF538">
    <property type="entry name" value="OLFACTORY RECEPTOR C FAMILY, H1"/>
    <property type="match status" value="1"/>
</dbReference>
<evidence type="ECO:0000256" key="13">
    <source>
        <dbReference type="SAM" id="SignalP"/>
    </source>
</evidence>
<dbReference type="PRINTS" id="PR00248">
    <property type="entry name" value="GPCRMGR"/>
</dbReference>
<evidence type="ECO:0000256" key="5">
    <source>
        <dbReference type="ARBA" id="ARBA00022729"/>
    </source>
</evidence>
<name>A0A3P9PF14_POERE</name>
<feature type="transmembrane region" description="Helical" evidence="12">
    <location>
        <begin position="780"/>
        <end position="803"/>
    </location>
</feature>
<dbReference type="InterPro" id="IPR004073">
    <property type="entry name" value="GPCR_3_vmron_rcpt_2"/>
</dbReference>
<feature type="transmembrane region" description="Helical" evidence="12">
    <location>
        <begin position="555"/>
        <end position="580"/>
    </location>
</feature>
<feature type="domain" description="G-protein coupled receptors family 3 profile" evidence="14">
    <location>
        <begin position="555"/>
        <end position="818"/>
    </location>
</feature>
<keyword evidence="8 12" id="KW-0472">Membrane</keyword>
<keyword evidence="16" id="KW-1185">Reference proteome</keyword>
<evidence type="ECO:0000256" key="4">
    <source>
        <dbReference type="ARBA" id="ARBA00022692"/>
    </source>
</evidence>
<comment type="subcellular location">
    <subcellularLocation>
        <location evidence="1">Cell membrane</location>
        <topology evidence="1">Multi-pass membrane protein</topology>
    </subcellularLocation>
</comment>
<dbReference type="InterPro" id="IPR017978">
    <property type="entry name" value="GPCR_3_C"/>
</dbReference>
<evidence type="ECO:0000256" key="8">
    <source>
        <dbReference type="ARBA" id="ARBA00023136"/>
    </source>
</evidence>
<dbReference type="PANTHER" id="PTHR24061">
    <property type="entry name" value="CALCIUM-SENSING RECEPTOR-RELATED"/>
    <property type="match status" value="1"/>
</dbReference>
<keyword evidence="3" id="KW-1003">Cell membrane</keyword>
<dbReference type="Ensembl" id="ENSPRET00000020603.1">
    <property type="protein sequence ID" value="ENSPREP00000020389.1"/>
    <property type="gene ID" value="ENSPREG00000013566.1"/>
</dbReference>
<feature type="transmembrane region" description="Helical" evidence="12">
    <location>
        <begin position="713"/>
        <end position="736"/>
    </location>
</feature>
<dbReference type="Pfam" id="PF01094">
    <property type="entry name" value="ANF_receptor"/>
    <property type="match status" value="1"/>
</dbReference>
<keyword evidence="5 13" id="KW-0732">Signal</keyword>
<dbReference type="PROSITE" id="PS00981">
    <property type="entry name" value="G_PROTEIN_RECEP_F3_3"/>
    <property type="match status" value="1"/>
</dbReference>
<sequence>MGDWICVISLLIVILRFFKAENDSTCEMYGSPEVSLLSKEGDIIIGGAFSIYSQISMSFLSEYETPEPFKCSRINLREFRFVQTMIFAIEEINNSSDLLPNVSVGYRIFDSCGSTLPSTRAVMGLMNGEENSWRKNCSSVHAIIGASESSSTIAMQQISGVFQTPMISHFATCACLSNRKEYPSFFRTIPSDYYQSRALAKLVKHFGWTWVGAVRSDNDYGNNGMATFIEAASQEGICVEYSESISRTGSRENVERVVRVIRRGTAGVLVAFLAQGEMDVLLEEVLTQNLTGLQWVGSESWITANYLAEKRYAGILTGSLGFAIRKAKIRGLREFLLKFWETTFGCSFRSGTPGTKLCSGFERLQDADNAFTDVSELRISNNVYKAVYAVAHAFHGLLKCGPSGDSVAEQLQKVNFTLQSGERVHFDENGDPAATYELVNWQRNQAGDVVFTTVGKYDASQPNWNQFTMSNVKITWAAESWERPLSVCSENCLPGFRQAIIKGKPICCFSCVPCGGGEISNTNRCSQCPSEYWSNVDHSKCVPKVIEFLSYGETMGALLTAFSLCGASLTLVVLCVFFRFRHTPLVKASNSELSFLLLFSLTLCFLCSLAFIGRPTEWSCMLRHTAFGVAFALCISCILAKTITVVMAFKAKRPANTFPQCSAPLQRTSVIGCTLIQVFICVVWLVFAPPFPHKNTVYASEKIILECFLGSPVAFWVVMAYIGFLALLCFILAFLGRKLPDNFNEAKFITFSMLIFSAVWLTFIPAYVSSPGKFTVAVEIFAILASSFGLLFCIFAPKCYILLLKPERNTKKHLMGRNQSKTQ</sequence>
<dbReference type="InterPro" id="IPR001828">
    <property type="entry name" value="ANF_lig-bd_rcpt"/>
</dbReference>
<evidence type="ECO:0000256" key="9">
    <source>
        <dbReference type="ARBA" id="ARBA00023170"/>
    </source>
</evidence>
<feature type="signal peptide" evidence="13">
    <location>
        <begin position="1"/>
        <end position="20"/>
    </location>
</feature>
<organism evidence="15 16">
    <name type="scientific">Poecilia reticulata</name>
    <name type="common">Guppy</name>
    <name type="synonym">Acanthophacelus reticulatus</name>
    <dbReference type="NCBI Taxonomy" id="8081"/>
    <lineage>
        <taxon>Eukaryota</taxon>
        <taxon>Metazoa</taxon>
        <taxon>Chordata</taxon>
        <taxon>Craniata</taxon>
        <taxon>Vertebrata</taxon>
        <taxon>Euteleostomi</taxon>
        <taxon>Actinopterygii</taxon>
        <taxon>Neopterygii</taxon>
        <taxon>Teleostei</taxon>
        <taxon>Neoteleostei</taxon>
        <taxon>Acanthomorphata</taxon>
        <taxon>Ovalentaria</taxon>
        <taxon>Atherinomorphae</taxon>
        <taxon>Cyprinodontiformes</taxon>
        <taxon>Poeciliidae</taxon>
        <taxon>Poeciliinae</taxon>
        <taxon>Poecilia</taxon>
    </lineage>
</organism>